<keyword evidence="3" id="KW-0067">ATP-binding</keyword>
<evidence type="ECO:0008006" key="6">
    <source>
        <dbReference type="Google" id="ProtNLM"/>
    </source>
</evidence>
<dbReference type="GO" id="GO:0016887">
    <property type="term" value="F:ATP hydrolysis activity"/>
    <property type="evidence" value="ECO:0007669"/>
    <property type="project" value="InterPro"/>
</dbReference>
<dbReference type="NCBIfam" id="NF040713">
    <property type="entry name" value="ZapE"/>
    <property type="match status" value="1"/>
</dbReference>
<dbReference type="InterPro" id="IPR005654">
    <property type="entry name" value="ATPase_AFG1-like"/>
</dbReference>
<comment type="similarity">
    <text evidence="1">Belongs to the AFG1 ATPase family.</text>
</comment>
<dbReference type="Pfam" id="PF03969">
    <property type="entry name" value="AFG1_ATPase"/>
    <property type="match status" value="1"/>
</dbReference>
<protein>
    <recommendedName>
        <fullName evidence="6">AFG1-like ATPase</fullName>
    </recommendedName>
</protein>
<dbReference type="GO" id="GO:0005524">
    <property type="term" value="F:ATP binding"/>
    <property type="evidence" value="ECO:0007669"/>
    <property type="project" value="UniProtKB-KW"/>
</dbReference>
<dbReference type="GO" id="GO:0005739">
    <property type="term" value="C:mitochondrion"/>
    <property type="evidence" value="ECO:0007669"/>
    <property type="project" value="TreeGrafter"/>
</dbReference>
<proteinExistence type="inferred from homology"/>
<dbReference type="STRING" id="1076256.A0A2H3C5Q8"/>
<dbReference type="EMBL" id="KZ293425">
    <property type="protein sequence ID" value="PBK70636.1"/>
    <property type="molecule type" value="Genomic_DNA"/>
</dbReference>
<dbReference type="Proteomes" id="UP000218334">
    <property type="component" value="Unassembled WGS sequence"/>
</dbReference>
<evidence type="ECO:0000256" key="3">
    <source>
        <dbReference type="ARBA" id="ARBA00022840"/>
    </source>
</evidence>
<dbReference type="SUPFAM" id="SSF52540">
    <property type="entry name" value="P-loop containing nucleoside triphosphate hydrolases"/>
    <property type="match status" value="1"/>
</dbReference>
<evidence type="ECO:0000256" key="2">
    <source>
        <dbReference type="ARBA" id="ARBA00022741"/>
    </source>
</evidence>
<name>A0A2H3C5Q8_9AGAR</name>
<reference evidence="5" key="1">
    <citation type="journal article" date="2017" name="Nat. Ecol. Evol.">
        <title>Genome expansion and lineage-specific genetic innovations in the forest pathogenic fungi Armillaria.</title>
        <authorList>
            <person name="Sipos G."/>
            <person name="Prasanna A.N."/>
            <person name="Walter M.C."/>
            <person name="O'Connor E."/>
            <person name="Balint B."/>
            <person name="Krizsan K."/>
            <person name="Kiss B."/>
            <person name="Hess J."/>
            <person name="Varga T."/>
            <person name="Slot J."/>
            <person name="Riley R."/>
            <person name="Boka B."/>
            <person name="Rigling D."/>
            <person name="Barry K."/>
            <person name="Lee J."/>
            <person name="Mihaltcheva S."/>
            <person name="LaButti K."/>
            <person name="Lipzen A."/>
            <person name="Waldron R."/>
            <person name="Moloney N.M."/>
            <person name="Sperisen C."/>
            <person name="Kredics L."/>
            <person name="Vagvoelgyi C."/>
            <person name="Patrignani A."/>
            <person name="Fitzpatrick D."/>
            <person name="Nagy I."/>
            <person name="Doyle S."/>
            <person name="Anderson J.B."/>
            <person name="Grigoriev I.V."/>
            <person name="Gueldener U."/>
            <person name="Muensterkoetter M."/>
            <person name="Nagy L.G."/>
        </authorList>
    </citation>
    <scope>NUCLEOTIDE SEQUENCE [LARGE SCALE GENOMIC DNA]</scope>
    <source>
        <strain evidence="5">28-4</strain>
    </source>
</reference>
<dbReference type="PANTHER" id="PTHR12169">
    <property type="entry name" value="ATPASE N2B"/>
    <property type="match status" value="1"/>
</dbReference>
<organism evidence="4 5">
    <name type="scientific">Armillaria solidipes</name>
    <dbReference type="NCBI Taxonomy" id="1076256"/>
    <lineage>
        <taxon>Eukaryota</taxon>
        <taxon>Fungi</taxon>
        <taxon>Dikarya</taxon>
        <taxon>Basidiomycota</taxon>
        <taxon>Agaricomycotina</taxon>
        <taxon>Agaricomycetes</taxon>
        <taxon>Agaricomycetidae</taxon>
        <taxon>Agaricales</taxon>
        <taxon>Marasmiineae</taxon>
        <taxon>Physalacriaceae</taxon>
        <taxon>Armillaria</taxon>
    </lineage>
</organism>
<keyword evidence="2" id="KW-0547">Nucleotide-binding</keyword>
<dbReference type="InterPro" id="IPR027417">
    <property type="entry name" value="P-loop_NTPase"/>
</dbReference>
<dbReference type="AlphaFoldDB" id="A0A2H3C5Q8"/>
<evidence type="ECO:0000313" key="4">
    <source>
        <dbReference type="EMBL" id="PBK70636.1"/>
    </source>
</evidence>
<sequence length="549" mass="62342">MMRATLPRPRYPPTQLVQTDLLDRYNALVDSGRLEWDEGQVRTVMKLRRLSKDLRNYTPAQSSSLPLADVSFRYSTVHMKALIKSKDLALEMEQLTSPKGLFLTGPPGSGKTFLADTWFASLPTPYKSRKNYNEFVLELYRGVWEETAKRMRDVEPFDGDVDTTTWTKSIRNQVRQMLKVDIDRVDHRLRQPSSSPQYLAPISYVVASKMLRASYVLLIDEVQLQDVSSALLLSDVLIWYWRMGGVVVGTSNRVPEDLYVNGVQRERLGAFGGALRARCEVVNVGDDESKDWRTMRVGAGRKMWFVNAEKDEFESLVDTQVDSSSSLSLTVFGRQPHVPRISSQGDTCMFSFQQLCEESLGPADYLILSSTFHTIVITDIPIIRLPSGKNQARRFISLVDALYEARCRVVCMSDIQLDDLFQIDIDRGTDNTDVMLAESISLEKYRPNVVSYRHSDASRDEQFAFKRAFSRLVEMTSPAYHMRCQWEPKVHKWEGSSVVAGYGKMSSASKPQAGFSPQLSENHVWGVREDWDGGGRWGKGAGVYVDKKK</sequence>
<dbReference type="PANTHER" id="PTHR12169:SF2">
    <property type="entry name" value="AFG1P"/>
    <property type="match status" value="1"/>
</dbReference>
<dbReference type="Gene3D" id="3.40.50.300">
    <property type="entry name" value="P-loop containing nucleotide triphosphate hydrolases"/>
    <property type="match status" value="1"/>
</dbReference>
<evidence type="ECO:0000313" key="5">
    <source>
        <dbReference type="Proteomes" id="UP000218334"/>
    </source>
</evidence>
<keyword evidence="5" id="KW-1185">Reference proteome</keyword>
<evidence type="ECO:0000256" key="1">
    <source>
        <dbReference type="ARBA" id="ARBA00010322"/>
    </source>
</evidence>
<accession>A0A2H3C5Q8</accession>
<gene>
    <name evidence="4" type="ORF">ARMSODRAFT_1017446</name>
</gene>